<protein>
    <recommendedName>
        <fullName evidence="7">DNA 3'-5' helicase</fullName>
        <ecNumber evidence="7">5.6.2.4</ecNumber>
    </recommendedName>
</protein>
<evidence type="ECO:0000256" key="8">
    <source>
        <dbReference type="ARBA" id="ARBA00048988"/>
    </source>
</evidence>
<reference evidence="11 12" key="1">
    <citation type="journal article" date="2014" name="PLoS ONE">
        <title>Rumen cellulosomics: divergent fiber-degrading strategies revealed by comparative genome-wide analysis of six ruminococcal strains.</title>
        <authorList>
            <person name="Dassa B."/>
            <person name="Borovok I."/>
            <person name="Ruimy-Israeli V."/>
            <person name="Lamed R."/>
            <person name="Flint H.J."/>
            <person name="Duncan S.H."/>
            <person name="Henrissat B."/>
            <person name="Coutinho P."/>
            <person name="Morrison M."/>
            <person name="Mosoni P."/>
            <person name="Yeoman C.J."/>
            <person name="White B.A."/>
            <person name="Bayer E.A."/>
        </authorList>
    </citation>
    <scope>NUCLEOTIDE SEQUENCE [LARGE SCALE GENOMIC DNA]</scope>
    <source>
        <strain evidence="11 12">007c</strain>
    </source>
</reference>
<keyword evidence="4" id="KW-0067">ATP-binding</keyword>
<dbReference type="eggNOG" id="COG0210">
    <property type="taxonomic scope" value="Bacteria"/>
</dbReference>
<evidence type="ECO:0000259" key="9">
    <source>
        <dbReference type="Pfam" id="PF00580"/>
    </source>
</evidence>
<keyword evidence="1" id="KW-0547">Nucleotide-binding</keyword>
<evidence type="ECO:0000256" key="4">
    <source>
        <dbReference type="ARBA" id="ARBA00022840"/>
    </source>
</evidence>
<dbReference type="Pfam" id="PF13361">
    <property type="entry name" value="UvrD_C"/>
    <property type="match status" value="1"/>
</dbReference>
<accession>W7UZ42</accession>
<sequence>MIKSNISIASNIYIRSDPDIRRDRKYTEKITGAKLLNDIRRRYVGFEAIPLTQVQNQILSGNQTCAYAKDGQMSFGPVMIDGVLRWQSRCEYTACPGFNGCFPQVITREPVTEDDAEEKKSLQEFFEALGIIIQDDVVVFERDRNTAKIEETPKEYVAPTEQAVEEIKEISKQYAEITSPDCIVSAPLDSHIIMNSGPGTGKTYTIIQRLIYILANNLCSADEIYILCYTRSAKKVVESKIDEAVINGILQPSAKNICVLTFDSYATYFLMAMREQGVITENFDNYDYNERIILFNKHITPEDFEGISYFIVDEIQDLVNERAEMVLKILKHLNCGYLLAGDRCQSIYDYEADNDATLDSVKFYELAEKQFPDDMLRYEITVNRRQAPDLAEEATKMRKVLLSESFLEQNKYANSIISQYSGKTKVEQYIKTLTQPPTVSTAILCRNNGEAEYISGLLCEKGIVHTLNRGVNNVVPLPRWIADVFWDYCRDTISKSTFIERISFRANVKSDPETLWELLCKLSDSQDKAVINVPALTTALTITNNIPGEFYDNAPMLTVSTIHKAKGSEYDRVILIESDIKPSSDSAEEARVRYVALTRPKSQFITMKKNSKYFKRTMSGRVIETGLHNMYKTNNRYCKCITVGLTGDIDNNSFVSGDFDSILDLQEYIIHNIKLYDKLSAKRSSATRLYEIFHNGRCIGSLSKQMISELDMGVSSTDYKFNLPDRLENLYVSGITTEVLKQFSANIPIEYQKSRICFGIQITGLAKLVFEKK</sequence>
<evidence type="ECO:0000256" key="7">
    <source>
        <dbReference type="ARBA" id="ARBA00034808"/>
    </source>
</evidence>
<comment type="catalytic activity">
    <reaction evidence="6">
        <text>Couples ATP hydrolysis with the unwinding of duplex DNA by translocating in the 3'-5' direction.</text>
        <dbReference type="EC" id="5.6.2.4"/>
    </reaction>
</comment>
<dbReference type="EC" id="5.6.2.4" evidence="7"/>
<dbReference type="InterPro" id="IPR027417">
    <property type="entry name" value="P-loop_NTPase"/>
</dbReference>
<dbReference type="InterPro" id="IPR000212">
    <property type="entry name" value="DNA_helicase_UvrD/REP"/>
</dbReference>
<evidence type="ECO:0000256" key="5">
    <source>
        <dbReference type="ARBA" id="ARBA00023235"/>
    </source>
</evidence>
<dbReference type="AlphaFoldDB" id="W7UZ42"/>
<dbReference type="Proteomes" id="UP000019365">
    <property type="component" value="Unassembled WGS sequence"/>
</dbReference>
<dbReference type="GO" id="GO:0003677">
    <property type="term" value="F:DNA binding"/>
    <property type="evidence" value="ECO:0007669"/>
    <property type="project" value="InterPro"/>
</dbReference>
<name>W7UZ42_RUMFL</name>
<comment type="caution">
    <text evidence="11">The sequence shown here is derived from an EMBL/GenBank/DDBJ whole genome shotgun (WGS) entry which is preliminary data.</text>
</comment>
<evidence type="ECO:0000259" key="10">
    <source>
        <dbReference type="Pfam" id="PF13361"/>
    </source>
</evidence>
<evidence type="ECO:0000256" key="6">
    <source>
        <dbReference type="ARBA" id="ARBA00034617"/>
    </source>
</evidence>
<dbReference type="RefSeq" id="WP_028514514.1">
    <property type="nucleotide sequence ID" value="NZ_ATAX01000022.1"/>
</dbReference>
<evidence type="ECO:0000313" key="11">
    <source>
        <dbReference type="EMBL" id="EWM53985.1"/>
    </source>
</evidence>
<evidence type="ECO:0000256" key="1">
    <source>
        <dbReference type="ARBA" id="ARBA00022741"/>
    </source>
</evidence>
<proteinExistence type="predicted"/>
<dbReference type="OrthoDB" id="9763310at2"/>
<feature type="domain" description="UvrD-like helicase ATP-binding" evidence="9">
    <location>
        <begin position="187"/>
        <end position="300"/>
    </location>
</feature>
<evidence type="ECO:0000256" key="3">
    <source>
        <dbReference type="ARBA" id="ARBA00022806"/>
    </source>
</evidence>
<dbReference type="Gene3D" id="3.40.50.300">
    <property type="entry name" value="P-loop containing nucleotide triphosphate hydrolases"/>
    <property type="match status" value="2"/>
</dbReference>
<keyword evidence="3" id="KW-0347">Helicase</keyword>
<dbReference type="Pfam" id="PF00580">
    <property type="entry name" value="UvrD-helicase"/>
    <property type="match status" value="1"/>
</dbReference>
<keyword evidence="5" id="KW-0413">Isomerase</keyword>
<feature type="domain" description="UvrD-like helicase C-terminal" evidence="10">
    <location>
        <begin position="533"/>
        <end position="605"/>
    </location>
</feature>
<organism evidence="11 12">
    <name type="scientific">Ruminococcus flavefaciens 007c</name>
    <dbReference type="NCBI Taxonomy" id="1341157"/>
    <lineage>
        <taxon>Bacteria</taxon>
        <taxon>Bacillati</taxon>
        <taxon>Bacillota</taxon>
        <taxon>Clostridia</taxon>
        <taxon>Eubacteriales</taxon>
        <taxon>Oscillospiraceae</taxon>
        <taxon>Ruminococcus</taxon>
    </lineage>
</organism>
<dbReference type="PANTHER" id="PTHR11070:SF2">
    <property type="entry name" value="ATP-DEPENDENT DNA HELICASE SRS2"/>
    <property type="match status" value="1"/>
</dbReference>
<dbReference type="InterPro" id="IPR014017">
    <property type="entry name" value="DNA_helicase_UvrD-like_C"/>
</dbReference>
<dbReference type="InterPro" id="IPR014016">
    <property type="entry name" value="UvrD-like_ATP-bd"/>
</dbReference>
<comment type="catalytic activity">
    <reaction evidence="8">
        <text>ATP + H2O = ADP + phosphate + H(+)</text>
        <dbReference type="Rhea" id="RHEA:13065"/>
        <dbReference type="ChEBI" id="CHEBI:15377"/>
        <dbReference type="ChEBI" id="CHEBI:15378"/>
        <dbReference type="ChEBI" id="CHEBI:30616"/>
        <dbReference type="ChEBI" id="CHEBI:43474"/>
        <dbReference type="ChEBI" id="CHEBI:456216"/>
        <dbReference type="EC" id="5.6.2.4"/>
    </reaction>
</comment>
<keyword evidence="12" id="KW-1185">Reference proteome</keyword>
<dbReference type="EMBL" id="ATAX01000022">
    <property type="protein sequence ID" value="EWM53985.1"/>
    <property type="molecule type" value="Genomic_DNA"/>
</dbReference>
<dbReference type="PANTHER" id="PTHR11070">
    <property type="entry name" value="UVRD / RECB / PCRA DNA HELICASE FAMILY MEMBER"/>
    <property type="match status" value="1"/>
</dbReference>
<evidence type="ECO:0000313" key="12">
    <source>
        <dbReference type="Proteomes" id="UP000019365"/>
    </source>
</evidence>
<dbReference type="SUPFAM" id="SSF52540">
    <property type="entry name" value="P-loop containing nucleoside triphosphate hydrolases"/>
    <property type="match status" value="1"/>
</dbReference>
<dbReference type="GO" id="GO:0043138">
    <property type="term" value="F:3'-5' DNA helicase activity"/>
    <property type="evidence" value="ECO:0007669"/>
    <property type="project" value="UniProtKB-EC"/>
</dbReference>
<dbReference type="PATRIC" id="fig|1341157.4.peg.1347"/>
<dbReference type="GO" id="GO:0000725">
    <property type="term" value="P:recombinational repair"/>
    <property type="evidence" value="ECO:0007669"/>
    <property type="project" value="TreeGrafter"/>
</dbReference>
<keyword evidence="2" id="KW-0378">Hydrolase</keyword>
<gene>
    <name evidence="11" type="ORF">RF007C_03480</name>
</gene>
<evidence type="ECO:0000256" key="2">
    <source>
        <dbReference type="ARBA" id="ARBA00022801"/>
    </source>
</evidence>
<dbReference type="GO" id="GO:0016887">
    <property type="term" value="F:ATP hydrolysis activity"/>
    <property type="evidence" value="ECO:0007669"/>
    <property type="project" value="RHEA"/>
</dbReference>
<dbReference type="GO" id="GO:0005829">
    <property type="term" value="C:cytosol"/>
    <property type="evidence" value="ECO:0007669"/>
    <property type="project" value="TreeGrafter"/>
</dbReference>
<dbReference type="GO" id="GO:0005524">
    <property type="term" value="F:ATP binding"/>
    <property type="evidence" value="ECO:0007669"/>
    <property type="project" value="UniProtKB-KW"/>
</dbReference>